<dbReference type="InterPro" id="IPR014284">
    <property type="entry name" value="RNA_pol_sigma-70_dom"/>
</dbReference>
<feature type="transmembrane region" description="Helical" evidence="5">
    <location>
        <begin position="188"/>
        <end position="205"/>
    </location>
</feature>
<dbReference type="GO" id="GO:0016987">
    <property type="term" value="F:sigma factor activity"/>
    <property type="evidence" value="ECO:0007669"/>
    <property type="project" value="UniProtKB-KW"/>
</dbReference>
<organism evidence="7 8">
    <name type="scientific">Arundinibacter roseus</name>
    <dbReference type="NCBI Taxonomy" id="2070510"/>
    <lineage>
        <taxon>Bacteria</taxon>
        <taxon>Pseudomonadati</taxon>
        <taxon>Bacteroidota</taxon>
        <taxon>Cytophagia</taxon>
        <taxon>Cytophagales</taxon>
        <taxon>Spirosomataceae</taxon>
        <taxon>Arundinibacter</taxon>
    </lineage>
</organism>
<dbReference type="EMBL" id="SMJU01000002">
    <property type="protein sequence ID" value="TDB67915.1"/>
    <property type="molecule type" value="Genomic_DNA"/>
</dbReference>
<dbReference type="NCBIfam" id="TIGR02937">
    <property type="entry name" value="sigma70-ECF"/>
    <property type="match status" value="1"/>
</dbReference>
<evidence type="ECO:0000313" key="7">
    <source>
        <dbReference type="EMBL" id="TDB67915.1"/>
    </source>
</evidence>
<reference evidence="7 8" key="1">
    <citation type="submission" date="2019-02" db="EMBL/GenBank/DDBJ databases">
        <title>Arundinibacter roseus gen. nov., sp. nov., a new member of the family Cytophagaceae.</title>
        <authorList>
            <person name="Szuroczki S."/>
            <person name="Khayer B."/>
            <person name="Sproer C."/>
            <person name="Toumi M."/>
            <person name="Szabo A."/>
            <person name="Felfoldi T."/>
            <person name="Schumann P."/>
            <person name="Toth E."/>
        </authorList>
    </citation>
    <scope>NUCLEOTIDE SEQUENCE [LARGE SCALE GENOMIC DNA]</scope>
    <source>
        <strain evidence="7 8">DMA-k-7a</strain>
    </source>
</reference>
<evidence type="ECO:0000313" key="8">
    <source>
        <dbReference type="Proteomes" id="UP000295706"/>
    </source>
</evidence>
<dbReference type="InterPro" id="IPR036388">
    <property type="entry name" value="WH-like_DNA-bd_sf"/>
</dbReference>
<keyword evidence="5" id="KW-0812">Transmembrane</keyword>
<dbReference type="Gene3D" id="1.10.10.10">
    <property type="entry name" value="Winged helix-like DNA-binding domain superfamily/Winged helix DNA-binding domain"/>
    <property type="match status" value="1"/>
</dbReference>
<dbReference type="Gene3D" id="1.10.1740.10">
    <property type="match status" value="1"/>
</dbReference>
<comment type="caution">
    <text evidence="7">The sequence shown here is derived from an EMBL/GenBank/DDBJ whole genome shotgun (WGS) entry which is preliminary data.</text>
</comment>
<keyword evidence="5" id="KW-1133">Transmembrane helix</keyword>
<dbReference type="CDD" id="cd06171">
    <property type="entry name" value="Sigma70_r4"/>
    <property type="match status" value="1"/>
</dbReference>
<keyword evidence="3" id="KW-0731">Sigma factor</keyword>
<dbReference type="InterPro" id="IPR013324">
    <property type="entry name" value="RNA_pol_sigma_r3/r4-like"/>
</dbReference>
<dbReference type="Proteomes" id="UP000295706">
    <property type="component" value="Unassembled WGS sequence"/>
</dbReference>
<proteinExistence type="inferred from homology"/>
<dbReference type="Pfam" id="PF08281">
    <property type="entry name" value="Sigma70_r4_2"/>
    <property type="match status" value="1"/>
</dbReference>
<dbReference type="RefSeq" id="WP_132114372.1">
    <property type="nucleotide sequence ID" value="NZ_SMJU01000002.1"/>
</dbReference>
<dbReference type="PANTHER" id="PTHR43133">
    <property type="entry name" value="RNA POLYMERASE ECF-TYPE SIGMA FACTO"/>
    <property type="match status" value="1"/>
</dbReference>
<dbReference type="OrthoDB" id="9150024at2"/>
<keyword evidence="8" id="KW-1185">Reference proteome</keyword>
<dbReference type="SUPFAM" id="SSF88946">
    <property type="entry name" value="Sigma2 domain of RNA polymerase sigma factors"/>
    <property type="match status" value="1"/>
</dbReference>
<dbReference type="GO" id="GO:0003677">
    <property type="term" value="F:DNA binding"/>
    <property type="evidence" value="ECO:0007669"/>
    <property type="project" value="InterPro"/>
</dbReference>
<evidence type="ECO:0000256" key="4">
    <source>
        <dbReference type="ARBA" id="ARBA00023163"/>
    </source>
</evidence>
<feature type="domain" description="RNA polymerase sigma factor 70 region 4 type 2" evidence="6">
    <location>
        <begin position="130"/>
        <end position="181"/>
    </location>
</feature>
<keyword evidence="2" id="KW-0805">Transcription regulation</keyword>
<accession>A0A4V2XAK1</accession>
<keyword evidence="4" id="KW-0804">Transcription</keyword>
<sequence length="212" mass="25411">MKETGLPPDTSSEDQILWKQMLRGNSPAFERLMALHINALYQYGQKFSKNPEFVKDIIQDLFLYIWLHRDHLNPNIIVRPYLMASLRRMMHRASHKQGRFEHETDITFDVEFSVEQNYIHHENSQLLSLNIRKKLDELPARQKEVIYLKFYQDLSREQISEIMQITPQTVSNLLQIAIKHLRKQWKDAFFYLICFLVLCCITTIYKDTFFLI</sequence>
<dbReference type="InterPro" id="IPR013325">
    <property type="entry name" value="RNA_pol_sigma_r2"/>
</dbReference>
<comment type="similarity">
    <text evidence="1">Belongs to the sigma-70 factor family. ECF subfamily.</text>
</comment>
<dbReference type="AlphaFoldDB" id="A0A4V2XAK1"/>
<keyword evidence="5" id="KW-0472">Membrane</keyword>
<dbReference type="GO" id="GO:0006352">
    <property type="term" value="P:DNA-templated transcription initiation"/>
    <property type="evidence" value="ECO:0007669"/>
    <property type="project" value="InterPro"/>
</dbReference>
<evidence type="ECO:0000256" key="5">
    <source>
        <dbReference type="SAM" id="Phobius"/>
    </source>
</evidence>
<dbReference type="PANTHER" id="PTHR43133:SF46">
    <property type="entry name" value="RNA POLYMERASE SIGMA-70 FACTOR ECF SUBFAMILY"/>
    <property type="match status" value="1"/>
</dbReference>
<protein>
    <submittedName>
        <fullName evidence="7">Sigma-70 family RNA polymerase sigma factor</fullName>
    </submittedName>
</protein>
<gene>
    <name evidence="7" type="ORF">EZE20_03025</name>
</gene>
<evidence type="ECO:0000259" key="6">
    <source>
        <dbReference type="Pfam" id="PF08281"/>
    </source>
</evidence>
<evidence type="ECO:0000256" key="2">
    <source>
        <dbReference type="ARBA" id="ARBA00023015"/>
    </source>
</evidence>
<name>A0A4V2XAK1_9BACT</name>
<dbReference type="InterPro" id="IPR013249">
    <property type="entry name" value="RNA_pol_sigma70_r4_t2"/>
</dbReference>
<evidence type="ECO:0000256" key="3">
    <source>
        <dbReference type="ARBA" id="ARBA00023082"/>
    </source>
</evidence>
<evidence type="ECO:0000256" key="1">
    <source>
        <dbReference type="ARBA" id="ARBA00010641"/>
    </source>
</evidence>
<dbReference type="InterPro" id="IPR039425">
    <property type="entry name" value="RNA_pol_sigma-70-like"/>
</dbReference>
<dbReference type="SUPFAM" id="SSF88659">
    <property type="entry name" value="Sigma3 and sigma4 domains of RNA polymerase sigma factors"/>
    <property type="match status" value="1"/>
</dbReference>